<evidence type="ECO:0000256" key="1">
    <source>
        <dbReference type="SAM" id="Phobius"/>
    </source>
</evidence>
<evidence type="ECO:0000313" key="3">
    <source>
        <dbReference type="Proteomes" id="UP001562065"/>
    </source>
</evidence>
<keyword evidence="1" id="KW-1133">Transmembrane helix</keyword>
<name>A0ABV4ACX3_9GAMM</name>
<organism evidence="2 3">
    <name type="scientific">Isoalcanivorax beigongshangi</name>
    <dbReference type="NCBI Taxonomy" id="3238810"/>
    <lineage>
        <taxon>Bacteria</taxon>
        <taxon>Pseudomonadati</taxon>
        <taxon>Pseudomonadota</taxon>
        <taxon>Gammaproteobacteria</taxon>
        <taxon>Oceanospirillales</taxon>
        <taxon>Alcanivoracaceae</taxon>
        <taxon>Isoalcanivorax</taxon>
    </lineage>
</organism>
<dbReference type="EMBL" id="JBGCUO010000001">
    <property type="protein sequence ID" value="MEY1660699.1"/>
    <property type="molecule type" value="Genomic_DNA"/>
</dbReference>
<comment type="caution">
    <text evidence="2">The sequence shown here is derived from an EMBL/GenBank/DDBJ whole genome shotgun (WGS) entry which is preliminary data.</text>
</comment>
<keyword evidence="3" id="KW-1185">Reference proteome</keyword>
<feature type="transmembrane region" description="Helical" evidence="1">
    <location>
        <begin position="120"/>
        <end position="144"/>
    </location>
</feature>
<keyword evidence="1" id="KW-0472">Membrane</keyword>
<dbReference type="Proteomes" id="UP001562065">
    <property type="component" value="Unassembled WGS sequence"/>
</dbReference>
<keyword evidence="1" id="KW-0812">Transmembrane</keyword>
<feature type="transmembrane region" description="Helical" evidence="1">
    <location>
        <begin position="12"/>
        <end position="32"/>
    </location>
</feature>
<evidence type="ECO:0000313" key="2">
    <source>
        <dbReference type="EMBL" id="MEY1660699.1"/>
    </source>
</evidence>
<sequence>MSPTLSLAQHLALAATGLFFLNGLLTGVWKYAQMRGGDHAHYYVNIAHRTSLMYAFACLLLERFAALSAWSAPVNTAAVIASVAFFAMAVVTYMVHGFLGDTENQLERPHKLGRATLPNLLITGFMVALIIAEIGGFLVLLAGAGRGLGWF</sequence>
<protein>
    <recommendedName>
        <fullName evidence="4">Integral membrane protein</fullName>
    </recommendedName>
</protein>
<proteinExistence type="predicted"/>
<feature type="transmembrane region" description="Helical" evidence="1">
    <location>
        <begin position="78"/>
        <end position="99"/>
    </location>
</feature>
<accession>A0ABV4ACX3</accession>
<gene>
    <name evidence="2" type="ORF">AB5I84_00885</name>
</gene>
<evidence type="ECO:0008006" key="4">
    <source>
        <dbReference type="Google" id="ProtNLM"/>
    </source>
</evidence>
<dbReference type="RefSeq" id="WP_369453944.1">
    <property type="nucleotide sequence ID" value="NZ_JBGCUO010000001.1"/>
</dbReference>
<reference evidence="2 3" key="1">
    <citation type="submission" date="2024-07" db="EMBL/GenBank/DDBJ databases">
        <authorList>
            <person name="Ren Q."/>
        </authorList>
    </citation>
    <scope>NUCLEOTIDE SEQUENCE [LARGE SCALE GENOMIC DNA]</scope>
    <source>
        <strain evidence="2 3">REN37</strain>
    </source>
</reference>
<feature type="transmembrane region" description="Helical" evidence="1">
    <location>
        <begin position="52"/>
        <end position="72"/>
    </location>
</feature>